<dbReference type="EMBL" id="BLXT01007807">
    <property type="protein sequence ID" value="GFO42612.1"/>
    <property type="molecule type" value="Genomic_DNA"/>
</dbReference>
<organism evidence="1 2">
    <name type="scientific">Plakobranchus ocellatus</name>
    <dbReference type="NCBI Taxonomy" id="259542"/>
    <lineage>
        <taxon>Eukaryota</taxon>
        <taxon>Metazoa</taxon>
        <taxon>Spiralia</taxon>
        <taxon>Lophotrochozoa</taxon>
        <taxon>Mollusca</taxon>
        <taxon>Gastropoda</taxon>
        <taxon>Heterobranchia</taxon>
        <taxon>Euthyneura</taxon>
        <taxon>Panpulmonata</taxon>
        <taxon>Sacoglossa</taxon>
        <taxon>Placobranchoidea</taxon>
        <taxon>Plakobranchidae</taxon>
        <taxon>Plakobranchus</taxon>
    </lineage>
</organism>
<evidence type="ECO:0000313" key="2">
    <source>
        <dbReference type="Proteomes" id="UP000735302"/>
    </source>
</evidence>
<dbReference type="Proteomes" id="UP000735302">
    <property type="component" value="Unassembled WGS sequence"/>
</dbReference>
<sequence length="84" mass="9198">MDGRNNLRWLSLRALDIACPAIGGHYSGIGAVDRITYDSLLLFRTHTDKSTEADCSRLSGLPSTLTYTSQTPWLLKAPRESSSA</sequence>
<name>A0AAV4DEE6_9GAST</name>
<comment type="caution">
    <text evidence="1">The sequence shown here is derived from an EMBL/GenBank/DDBJ whole genome shotgun (WGS) entry which is preliminary data.</text>
</comment>
<reference evidence="1 2" key="1">
    <citation type="journal article" date="2021" name="Elife">
        <title>Chloroplast acquisition without the gene transfer in kleptoplastic sea slugs, Plakobranchus ocellatus.</title>
        <authorList>
            <person name="Maeda T."/>
            <person name="Takahashi S."/>
            <person name="Yoshida T."/>
            <person name="Shimamura S."/>
            <person name="Takaki Y."/>
            <person name="Nagai Y."/>
            <person name="Toyoda A."/>
            <person name="Suzuki Y."/>
            <person name="Arimoto A."/>
            <person name="Ishii H."/>
            <person name="Satoh N."/>
            <person name="Nishiyama T."/>
            <person name="Hasebe M."/>
            <person name="Maruyama T."/>
            <person name="Minagawa J."/>
            <person name="Obokata J."/>
            <person name="Shigenobu S."/>
        </authorList>
    </citation>
    <scope>NUCLEOTIDE SEQUENCE [LARGE SCALE GENOMIC DNA]</scope>
</reference>
<evidence type="ECO:0000313" key="1">
    <source>
        <dbReference type="EMBL" id="GFO42612.1"/>
    </source>
</evidence>
<protein>
    <submittedName>
        <fullName evidence="1">Uncharacterized protein</fullName>
    </submittedName>
</protein>
<gene>
    <name evidence="1" type="ORF">PoB_006911700</name>
</gene>
<dbReference type="AlphaFoldDB" id="A0AAV4DEE6"/>
<keyword evidence="2" id="KW-1185">Reference proteome</keyword>
<accession>A0AAV4DEE6</accession>
<proteinExistence type="predicted"/>